<proteinExistence type="predicted"/>
<reference evidence="1" key="1">
    <citation type="submission" date="2020-08" db="EMBL/GenBank/DDBJ databases">
        <title>Genome sequencing and assembly of the red palm weevil Rhynchophorus ferrugineus.</title>
        <authorList>
            <person name="Dias G.B."/>
            <person name="Bergman C.M."/>
            <person name="Manee M."/>
        </authorList>
    </citation>
    <scope>NUCLEOTIDE SEQUENCE</scope>
    <source>
        <strain evidence="1">AA-2017</strain>
        <tissue evidence="1">Whole larva</tissue>
    </source>
</reference>
<name>A0A834M9I2_RHYFE</name>
<evidence type="ECO:0000313" key="2">
    <source>
        <dbReference type="Proteomes" id="UP000625711"/>
    </source>
</evidence>
<dbReference type="AlphaFoldDB" id="A0A834M9I2"/>
<dbReference type="Proteomes" id="UP000625711">
    <property type="component" value="Unassembled WGS sequence"/>
</dbReference>
<comment type="caution">
    <text evidence="1">The sequence shown here is derived from an EMBL/GenBank/DDBJ whole genome shotgun (WGS) entry which is preliminary data.</text>
</comment>
<sequence>IILIRSHQTEFKRHGERKDEKRTNDEAIIMIDDPPGSDSVLSQIAESCGKTGRGGERAILKKKQLEITNSFYGHRSSNGIDSDETKMIHYRTMADPRFKSSPC</sequence>
<keyword evidence="2" id="KW-1185">Reference proteome</keyword>
<evidence type="ECO:0000313" key="1">
    <source>
        <dbReference type="EMBL" id="KAF7276791.1"/>
    </source>
</evidence>
<accession>A0A834M9I2</accession>
<gene>
    <name evidence="1" type="ORF">GWI33_009778</name>
</gene>
<feature type="non-terminal residue" evidence="1">
    <location>
        <position position="1"/>
    </location>
</feature>
<dbReference type="EMBL" id="JAACXV010005520">
    <property type="protein sequence ID" value="KAF7276791.1"/>
    <property type="molecule type" value="Genomic_DNA"/>
</dbReference>
<protein>
    <submittedName>
        <fullName evidence="1">Uncharacterized protein</fullName>
    </submittedName>
</protein>
<organism evidence="1 2">
    <name type="scientific">Rhynchophorus ferrugineus</name>
    <name type="common">Red palm weevil</name>
    <name type="synonym">Curculio ferrugineus</name>
    <dbReference type="NCBI Taxonomy" id="354439"/>
    <lineage>
        <taxon>Eukaryota</taxon>
        <taxon>Metazoa</taxon>
        <taxon>Ecdysozoa</taxon>
        <taxon>Arthropoda</taxon>
        <taxon>Hexapoda</taxon>
        <taxon>Insecta</taxon>
        <taxon>Pterygota</taxon>
        <taxon>Neoptera</taxon>
        <taxon>Endopterygota</taxon>
        <taxon>Coleoptera</taxon>
        <taxon>Polyphaga</taxon>
        <taxon>Cucujiformia</taxon>
        <taxon>Curculionidae</taxon>
        <taxon>Dryophthorinae</taxon>
        <taxon>Rhynchophorus</taxon>
    </lineage>
</organism>